<protein>
    <submittedName>
        <fullName evidence="2">Uncharacterized protein</fullName>
    </submittedName>
</protein>
<keyword evidence="1" id="KW-0472">Membrane</keyword>
<evidence type="ECO:0000313" key="2">
    <source>
        <dbReference type="EMBL" id="KRM66457.1"/>
    </source>
</evidence>
<dbReference type="Proteomes" id="UP000051008">
    <property type="component" value="Unassembled WGS sequence"/>
</dbReference>
<feature type="transmembrane region" description="Helical" evidence="1">
    <location>
        <begin position="217"/>
        <end position="239"/>
    </location>
</feature>
<dbReference type="AlphaFoldDB" id="A0A0R2AQL2"/>
<gene>
    <name evidence="2" type="ORF">FC14_GL001959</name>
</gene>
<evidence type="ECO:0000256" key="1">
    <source>
        <dbReference type="SAM" id="Phobius"/>
    </source>
</evidence>
<organism evidence="2 3">
    <name type="scientific">Ligilactobacillus agilis DSM 20509</name>
    <dbReference type="NCBI Taxonomy" id="1423718"/>
    <lineage>
        <taxon>Bacteria</taxon>
        <taxon>Bacillati</taxon>
        <taxon>Bacillota</taxon>
        <taxon>Bacilli</taxon>
        <taxon>Lactobacillales</taxon>
        <taxon>Lactobacillaceae</taxon>
        <taxon>Ligilactobacillus</taxon>
    </lineage>
</organism>
<proteinExistence type="predicted"/>
<feature type="transmembrane region" description="Helical" evidence="1">
    <location>
        <begin position="19"/>
        <end position="39"/>
    </location>
</feature>
<dbReference type="EMBL" id="AYYP01000001">
    <property type="protein sequence ID" value="KRM66457.1"/>
    <property type="molecule type" value="Genomic_DNA"/>
</dbReference>
<comment type="caution">
    <text evidence="2">The sequence shown here is derived from an EMBL/GenBank/DDBJ whole genome shotgun (WGS) entry which is preliminary data.</text>
</comment>
<name>A0A0R2AQL2_9LACO</name>
<keyword evidence="1" id="KW-0812">Transmembrane</keyword>
<keyword evidence="1" id="KW-1133">Transmembrane helix</keyword>
<reference evidence="2 3" key="1">
    <citation type="journal article" date="2015" name="Genome Announc.">
        <title>Expanding the biotechnology potential of lactobacilli through comparative genomics of 213 strains and associated genera.</title>
        <authorList>
            <person name="Sun Z."/>
            <person name="Harris H.M."/>
            <person name="McCann A."/>
            <person name="Guo C."/>
            <person name="Argimon S."/>
            <person name="Zhang W."/>
            <person name="Yang X."/>
            <person name="Jeffery I.B."/>
            <person name="Cooney J.C."/>
            <person name="Kagawa T.F."/>
            <person name="Liu W."/>
            <person name="Song Y."/>
            <person name="Salvetti E."/>
            <person name="Wrobel A."/>
            <person name="Rasinkangas P."/>
            <person name="Parkhill J."/>
            <person name="Rea M.C."/>
            <person name="O'Sullivan O."/>
            <person name="Ritari J."/>
            <person name="Douillard F.P."/>
            <person name="Paul Ross R."/>
            <person name="Yang R."/>
            <person name="Briner A.E."/>
            <person name="Felis G.E."/>
            <person name="de Vos W.M."/>
            <person name="Barrangou R."/>
            <person name="Klaenhammer T.R."/>
            <person name="Caufield P.W."/>
            <person name="Cui Y."/>
            <person name="Zhang H."/>
            <person name="O'Toole P.W."/>
        </authorList>
    </citation>
    <scope>NUCLEOTIDE SEQUENCE [LARGE SCALE GENOMIC DNA]</scope>
    <source>
        <strain evidence="2 3">DSM 20509</strain>
    </source>
</reference>
<dbReference type="PATRIC" id="fig|1423718.3.peg.2034"/>
<feature type="transmembrane region" description="Helical" evidence="1">
    <location>
        <begin position="45"/>
        <end position="72"/>
    </location>
</feature>
<evidence type="ECO:0000313" key="3">
    <source>
        <dbReference type="Proteomes" id="UP000051008"/>
    </source>
</evidence>
<feature type="transmembrane region" description="Helical" evidence="1">
    <location>
        <begin position="291"/>
        <end position="309"/>
    </location>
</feature>
<sequence length="311" mass="36234">MFSCQATEEVTVLLKNLKLALDLISLVLLTLIAALPKLIQALQLNAFFMLILFLALLILSTIFLTRIAVCIIKIRKLRTRVIRQGLSKKKVTSDEADAKSEEGKATEVEVISLRRILFQRATMAQRKSNLKKWWEDAKKYWQDAKKEVTETWRVGKQRIKKKKQIRKDVRQQIKKENTFYWYLHRGLRIVILISLGCVVILMIGNISGIISNKMSEYSLWILSVLFVLISCQASITVAINDKTPGILKEYFAKLEERKEIERSKEYEEYKEYFLYYVKDGLTEYSLLQKKIAHLSLWLALWLFLLGVVLPI</sequence>
<accession>A0A0R2AQL2</accession>
<feature type="transmembrane region" description="Helical" evidence="1">
    <location>
        <begin position="189"/>
        <end position="211"/>
    </location>
</feature>
<keyword evidence="3" id="KW-1185">Reference proteome</keyword>